<protein>
    <submittedName>
        <fullName evidence="3">Aspartic peptidase domain-containing protein</fullName>
    </submittedName>
</protein>
<dbReference type="Gene3D" id="2.40.70.10">
    <property type="entry name" value="Acid Proteases"/>
    <property type="match status" value="2"/>
</dbReference>
<dbReference type="GO" id="GO:0006508">
    <property type="term" value="P:proteolysis"/>
    <property type="evidence" value="ECO:0007669"/>
    <property type="project" value="InterPro"/>
</dbReference>
<dbReference type="Proteomes" id="UP001175228">
    <property type="component" value="Unassembled WGS sequence"/>
</dbReference>
<dbReference type="SUPFAM" id="SSF50630">
    <property type="entry name" value="Acid proteases"/>
    <property type="match status" value="1"/>
</dbReference>
<gene>
    <name evidence="3" type="ORF">EDD18DRAFT_1353069</name>
</gene>
<evidence type="ECO:0000256" key="1">
    <source>
        <dbReference type="ARBA" id="ARBA00007447"/>
    </source>
</evidence>
<dbReference type="EMBL" id="JAUEPU010000015">
    <property type="protein sequence ID" value="KAK0496340.1"/>
    <property type="molecule type" value="Genomic_DNA"/>
</dbReference>
<dbReference type="CDD" id="cd05471">
    <property type="entry name" value="pepsin_like"/>
    <property type="match status" value="1"/>
</dbReference>
<proteinExistence type="inferred from homology"/>
<evidence type="ECO:0000259" key="2">
    <source>
        <dbReference type="PROSITE" id="PS51767"/>
    </source>
</evidence>
<dbReference type="PROSITE" id="PS51767">
    <property type="entry name" value="PEPTIDASE_A1"/>
    <property type="match status" value="1"/>
</dbReference>
<reference evidence="3" key="1">
    <citation type="submission" date="2023-06" db="EMBL/GenBank/DDBJ databases">
        <authorList>
            <consortium name="Lawrence Berkeley National Laboratory"/>
            <person name="Ahrendt S."/>
            <person name="Sahu N."/>
            <person name="Indic B."/>
            <person name="Wong-Bajracharya J."/>
            <person name="Merenyi Z."/>
            <person name="Ke H.-M."/>
            <person name="Monk M."/>
            <person name="Kocsube S."/>
            <person name="Drula E."/>
            <person name="Lipzen A."/>
            <person name="Balint B."/>
            <person name="Henrissat B."/>
            <person name="Andreopoulos B."/>
            <person name="Martin F.M."/>
            <person name="Harder C.B."/>
            <person name="Rigling D."/>
            <person name="Ford K.L."/>
            <person name="Foster G.D."/>
            <person name="Pangilinan J."/>
            <person name="Papanicolaou A."/>
            <person name="Barry K."/>
            <person name="LaButti K."/>
            <person name="Viragh M."/>
            <person name="Koriabine M."/>
            <person name="Yan M."/>
            <person name="Riley R."/>
            <person name="Champramary S."/>
            <person name="Plett K.L."/>
            <person name="Tsai I.J."/>
            <person name="Slot J."/>
            <person name="Sipos G."/>
            <person name="Plett J."/>
            <person name="Nagy L.G."/>
            <person name="Grigoriev I.V."/>
        </authorList>
    </citation>
    <scope>NUCLEOTIDE SEQUENCE</scope>
    <source>
        <strain evidence="3">HWK02</strain>
    </source>
</reference>
<dbReference type="InterPro" id="IPR033121">
    <property type="entry name" value="PEPTIDASE_A1"/>
</dbReference>
<dbReference type="GO" id="GO:0004190">
    <property type="term" value="F:aspartic-type endopeptidase activity"/>
    <property type="evidence" value="ECO:0007669"/>
    <property type="project" value="InterPro"/>
</dbReference>
<organism evidence="3 4">
    <name type="scientific">Armillaria luteobubalina</name>
    <dbReference type="NCBI Taxonomy" id="153913"/>
    <lineage>
        <taxon>Eukaryota</taxon>
        <taxon>Fungi</taxon>
        <taxon>Dikarya</taxon>
        <taxon>Basidiomycota</taxon>
        <taxon>Agaricomycotina</taxon>
        <taxon>Agaricomycetes</taxon>
        <taxon>Agaricomycetidae</taxon>
        <taxon>Agaricales</taxon>
        <taxon>Marasmiineae</taxon>
        <taxon>Physalacriaceae</taxon>
        <taxon>Armillaria</taxon>
    </lineage>
</organism>
<comment type="caution">
    <text evidence="3">The sequence shown here is derived from an EMBL/GenBank/DDBJ whole genome shotgun (WGS) entry which is preliminary data.</text>
</comment>
<evidence type="ECO:0000313" key="4">
    <source>
        <dbReference type="Proteomes" id="UP001175228"/>
    </source>
</evidence>
<dbReference type="PANTHER" id="PTHR47966">
    <property type="entry name" value="BETA-SITE APP-CLEAVING ENZYME, ISOFORM A-RELATED"/>
    <property type="match status" value="1"/>
</dbReference>
<keyword evidence="4" id="KW-1185">Reference proteome</keyword>
<dbReference type="InterPro" id="IPR034164">
    <property type="entry name" value="Pepsin-like_dom"/>
</dbReference>
<dbReference type="PANTHER" id="PTHR47966:SF51">
    <property type="entry name" value="BETA-SITE APP-CLEAVING ENZYME, ISOFORM A-RELATED"/>
    <property type="match status" value="1"/>
</dbReference>
<accession>A0AA39Q670</accession>
<dbReference type="InterPro" id="IPR021109">
    <property type="entry name" value="Peptidase_aspartic_dom_sf"/>
</dbReference>
<sequence length="361" mass="40822">MTGQTLLMIKTACPGLLLSMYPSVLLRAAIEQLQFRKFSLVWTTDLNSFYLRLGTPPQEFNLWLDTGSDPTWVLSELYIESCSISDANHTAYLPTESSTHNDTGDTLHVDYLGGAITGMVFTDALSIANTSTGVFTRVLLANFSTWAWLDADGMLGLAFPRIEQDLIPNNGVIQFGSHSTKYNSMDVTYFNIQRYTSDNNAIIYWTTYINRVNFNLNTNGSMHNNTVSVEDFVVWDTGSSHIMVPETYIEDIYSSIGMNYTFIQEGGHLLCKDLCKLDFNMTLVLPEGMISIHPADLIVPGYMEEQYCWPIFELSSSSRWIVGMGLIHNFYMVWDLGGWDIWSDELQPQLGFAELKAEYHP</sequence>
<name>A0AA39Q670_9AGAR</name>
<feature type="domain" description="Peptidase A1" evidence="2">
    <location>
        <begin position="47"/>
        <end position="353"/>
    </location>
</feature>
<dbReference type="PRINTS" id="PR00792">
    <property type="entry name" value="PEPSIN"/>
</dbReference>
<dbReference type="InterPro" id="IPR001461">
    <property type="entry name" value="Aspartic_peptidase_A1"/>
</dbReference>
<dbReference type="Pfam" id="PF00026">
    <property type="entry name" value="Asp"/>
    <property type="match status" value="1"/>
</dbReference>
<dbReference type="AlphaFoldDB" id="A0AA39Q670"/>
<comment type="similarity">
    <text evidence="1">Belongs to the peptidase A1 family.</text>
</comment>
<evidence type="ECO:0000313" key="3">
    <source>
        <dbReference type="EMBL" id="KAK0496340.1"/>
    </source>
</evidence>